<keyword evidence="5" id="KW-1185">Reference proteome</keyword>
<dbReference type="InterPro" id="IPR028082">
    <property type="entry name" value="Peripla_BP_I"/>
</dbReference>
<dbReference type="Pfam" id="PF13458">
    <property type="entry name" value="Peripla_BP_6"/>
    <property type="match status" value="1"/>
</dbReference>
<gene>
    <name evidence="4" type="ORF">SAMN04487946_10299</name>
</gene>
<organism evidence="4 5">
    <name type="scientific">Halobellus clavatus</name>
    <dbReference type="NCBI Taxonomy" id="660517"/>
    <lineage>
        <taxon>Archaea</taxon>
        <taxon>Methanobacteriati</taxon>
        <taxon>Methanobacteriota</taxon>
        <taxon>Stenosarchaea group</taxon>
        <taxon>Halobacteria</taxon>
        <taxon>Halobacteriales</taxon>
        <taxon>Haloferacaceae</taxon>
        <taxon>Halobellus</taxon>
    </lineage>
</organism>
<evidence type="ECO:0000256" key="2">
    <source>
        <dbReference type="SAM" id="MobiDB-lite"/>
    </source>
</evidence>
<evidence type="ECO:0000313" key="5">
    <source>
        <dbReference type="Proteomes" id="UP000199170"/>
    </source>
</evidence>
<accession>A0A1H3E9Z1</accession>
<dbReference type="CDD" id="cd19989">
    <property type="entry name" value="PBP1_SBP-like"/>
    <property type="match status" value="1"/>
</dbReference>
<feature type="compositionally biased region" description="Acidic residues" evidence="2">
    <location>
        <begin position="35"/>
        <end position="52"/>
    </location>
</feature>
<feature type="domain" description="Leucine-binding protein" evidence="3">
    <location>
        <begin position="66"/>
        <end position="404"/>
    </location>
</feature>
<dbReference type="AlphaFoldDB" id="A0A1H3E9Z1"/>
<proteinExistence type="predicted"/>
<evidence type="ECO:0000313" key="4">
    <source>
        <dbReference type="EMBL" id="SDX74719.1"/>
    </source>
</evidence>
<protein>
    <submittedName>
        <fullName evidence="4">Branched-chain amino acid transport system substrate-binding protein</fullName>
    </submittedName>
</protein>
<dbReference type="OrthoDB" id="264684at2157"/>
<feature type="compositionally biased region" description="Low complexity" evidence="2">
    <location>
        <begin position="53"/>
        <end position="62"/>
    </location>
</feature>
<dbReference type="STRING" id="660517.SAMN04487946_10299"/>
<dbReference type="SUPFAM" id="SSF53822">
    <property type="entry name" value="Periplasmic binding protein-like I"/>
    <property type="match status" value="1"/>
</dbReference>
<dbReference type="PROSITE" id="PS51318">
    <property type="entry name" value="TAT"/>
    <property type="match status" value="1"/>
</dbReference>
<dbReference type="InterPro" id="IPR006311">
    <property type="entry name" value="TAT_signal"/>
</dbReference>
<evidence type="ECO:0000259" key="3">
    <source>
        <dbReference type="Pfam" id="PF13458"/>
    </source>
</evidence>
<reference evidence="5" key="1">
    <citation type="submission" date="2016-10" db="EMBL/GenBank/DDBJ databases">
        <authorList>
            <person name="Varghese N."/>
            <person name="Submissions S."/>
        </authorList>
    </citation>
    <scope>NUCLEOTIDE SEQUENCE [LARGE SCALE GENOMIC DNA]</scope>
    <source>
        <strain evidence="5">CGMCC 1.10118</strain>
    </source>
</reference>
<dbReference type="Proteomes" id="UP000199170">
    <property type="component" value="Unassembled WGS sequence"/>
</dbReference>
<dbReference type="Gene3D" id="3.40.50.2300">
    <property type="match status" value="2"/>
</dbReference>
<sequence>MSDSDWLSRRTVLKQAGVGAGLVGLAGCSSSGGDGGDEGDSGGEDTETEASMDETTTTSSSGSDDEVRVGFLHPTSGPFAALGEAQQRGSEVATAHVNEDLGGILGNNVRRFVEDTEGDPSTGREMARRHVETNDVDVLIGGVSGAVNLSVADYAYDVGVPYFAYGGPEEITGEECLPTTFRYQYSDAQIARSGAEWALENLGSRVWIHIADYAFGQSIARTWKDAFEASGLDYTIVNETQTPLGTSDYSAVISQIQSSDADWVLQGFSGSDAVNFLSQAEQFELGQDIMSTTNTYLPLRQGAGSSAVGTYTTIRYEPTYESEANQMLVDRYTSTFDEPPTDFALVMWSSLRLYAQAAESAGSLETSAVVSAMEGLESDEPMGSTTMRECDHQAVRDGFVGRITEPDQYDWPGQEIVATRTADDITRTCEETGCDLPSL</sequence>
<name>A0A1H3E9Z1_9EURY</name>
<evidence type="ECO:0000256" key="1">
    <source>
        <dbReference type="ARBA" id="ARBA00022729"/>
    </source>
</evidence>
<dbReference type="EMBL" id="FNPB01000002">
    <property type="protein sequence ID" value="SDX74719.1"/>
    <property type="molecule type" value="Genomic_DNA"/>
</dbReference>
<dbReference type="InterPro" id="IPR051010">
    <property type="entry name" value="BCAA_transport"/>
</dbReference>
<dbReference type="InterPro" id="IPR028081">
    <property type="entry name" value="Leu-bd"/>
</dbReference>
<dbReference type="PANTHER" id="PTHR30483">
    <property type="entry name" value="LEUCINE-SPECIFIC-BINDING PROTEIN"/>
    <property type="match status" value="1"/>
</dbReference>
<feature type="region of interest" description="Disordered" evidence="2">
    <location>
        <begin position="29"/>
        <end position="70"/>
    </location>
</feature>
<keyword evidence="1" id="KW-0732">Signal</keyword>
<dbReference type="PANTHER" id="PTHR30483:SF6">
    <property type="entry name" value="PERIPLASMIC BINDING PROTEIN OF ABC TRANSPORTER FOR NATURAL AMINO ACIDS"/>
    <property type="match status" value="1"/>
</dbReference>
<dbReference type="RefSeq" id="WP_089765484.1">
    <property type="nucleotide sequence ID" value="NZ_FNPB01000002.1"/>
</dbReference>